<feature type="disulfide bond" evidence="16">
    <location>
        <begin position="381"/>
        <end position="435"/>
    </location>
</feature>
<keyword evidence="12 13" id="KW-0326">Glycosidase</keyword>
<keyword evidence="9 16" id="KW-1015">Disulfide bond</keyword>
<evidence type="ECO:0000256" key="11">
    <source>
        <dbReference type="ARBA" id="ARBA00023288"/>
    </source>
</evidence>
<reference evidence="19" key="1">
    <citation type="submission" date="2025-08" db="UniProtKB">
        <authorList>
            <consortium name="RefSeq"/>
        </authorList>
    </citation>
    <scope>IDENTIFICATION</scope>
    <source>
        <tissue evidence="19">Kidney</tissue>
    </source>
</reference>
<evidence type="ECO:0000313" key="19">
    <source>
        <dbReference type="RefSeq" id="XP_012875363.1"/>
    </source>
</evidence>
<dbReference type="InterPro" id="IPR018155">
    <property type="entry name" value="Hyaluronidase"/>
</dbReference>
<evidence type="ECO:0000256" key="6">
    <source>
        <dbReference type="ARBA" id="ARBA00022729"/>
    </source>
</evidence>
<evidence type="ECO:0000256" key="1">
    <source>
        <dbReference type="ARBA" id="ARBA00000251"/>
    </source>
</evidence>
<keyword evidence="11" id="KW-0449">Lipoprotein</keyword>
<dbReference type="KEGG" id="dord:105988319"/>
<dbReference type="GO" id="GO:0005975">
    <property type="term" value="P:carbohydrate metabolic process"/>
    <property type="evidence" value="ECO:0007669"/>
    <property type="project" value="UniProtKB-UniRule"/>
</dbReference>
<accession>A0A1S3FFH9</accession>
<evidence type="ECO:0000256" key="8">
    <source>
        <dbReference type="ARBA" id="ARBA00023136"/>
    </source>
</evidence>
<keyword evidence="8" id="KW-0472">Membrane</keyword>
<dbReference type="OrthoDB" id="5796153at2759"/>
<evidence type="ECO:0000256" key="9">
    <source>
        <dbReference type="ARBA" id="ARBA00023157"/>
    </source>
</evidence>
<feature type="glycosylation site" description="N-linked (GlcNAc...) asparagine" evidence="15">
    <location>
        <position position="368"/>
    </location>
</feature>
<dbReference type="STRING" id="10020.ENSDORP00000021651"/>
<dbReference type="InterPro" id="IPR001439">
    <property type="entry name" value="Hyaluronidase_PH20/Hyal5"/>
</dbReference>
<name>A0A1S3FFH9_DIPOR</name>
<dbReference type="Gene3D" id="3.20.20.70">
    <property type="entry name" value="Aldolase class I"/>
    <property type="match status" value="1"/>
</dbReference>
<feature type="disulfide bond" evidence="16">
    <location>
        <begin position="60"/>
        <end position="351"/>
    </location>
</feature>
<dbReference type="GO" id="GO:0030214">
    <property type="term" value="P:hyaluronan catabolic process"/>
    <property type="evidence" value="ECO:0007669"/>
    <property type="project" value="TreeGrafter"/>
</dbReference>
<dbReference type="PIRSF" id="PIRSF038193">
    <property type="entry name" value="Hyaluronidase"/>
    <property type="match status" value="1"/>
</dbReference>
<feature type="disulfide bond" evidence="16">
    <location>
        <begin position="223"/>
        <end position="237"/>
    </location>
</feature>
<dbReference type="FunFam" id="3.20.20.70:FF:000065">
    <property type="entry name" value="Hyaluronidase"/>
    <property type="match status" value="1"/>
</dbReference>
<evidence type="ECO:0000256" key="15">
    <source>
        <dbReference type="PIRSR" id="PIRSR038193-2"/>
    </source>
</evidence>
<organism evidence="18 19">
    <name type="scientific">Dipodomys ordii</name>
    <name type="common">Ord's kangaroo rat</name>
    <dbReference type="NCBI Taxonomy" id="10020"/>
    <lineage>
        <taxon>Eukaryota</taxon>
        <taxon>Metazoa</taxon>
        <taxon>Chordata</taxon>
        <taxon>Craniata</taxon>
        <taxon>Vertebrata</taxon>
        <taxon>Euteleostomi</taxon>
        <taxon>Mammalia</taxon>
        <taxon>Eutheria</taxon>
        <taxon>Euarchontoglires</taxon>
        <taxon>Glires</taxon>
        <taxon>Rodentia</taxon>
        <taxon>Castorimorpha</taxon>
        <taxon>Heteromyidae</taxon>
        <taxon>Dipodomyinae</taxon>
        <taxon>Dipodomys</taxon>
    </lineage>
</organism>
<keyword evidence="10" id="KW-0325">Glycoprotein</keyword>
<keyword evidence="7 13" id="KW-0378">Hydrolase</keyword>
<dbReference type="PANTHER" id="PTHR11769">
    <property type="entry name" value="HYALURONIDASE"/>
    <property type="match status" value="1"/>
</dbReference>
<evidence type="ECO:0000256" key="16">
    <source>
        <dbReference type="PIRSR" id="PIRSR038193-3"/>
    </source>
</evidence>
<evidence type="ECO:0000256" key="12">
    <source>
        <dbReference type="ARBA" id="ARBA00023295"/>
    </source>
</evidence>
<dbReference type="GeneID" id="105988319"/>
<gene>
    <name evidence="19" type="primary">LOC105988319</name>
</gene>
<evidence type="ECO:0000256" key="2">
    <source>
        <dbReference type="ARBA" id="ARBA00004609"/>
    </source>
</evidence>
<feature type="disulfide bond" evidence="16">
    <location>
        <begin position="376"/>
        <end position="387"/>
    </location>
</feature>
<comment type="similarity">
    <text evidence="3 13 17">Belongs to the glycosyl hydrolase 56 family.</text>
</comment>
<dbReference type="Proteomes" id="UP000081671">
    <property type="component" value="Unplaced"/>
</dbReference>
<feature type="disulfide bond" evidence="16">
    <location>
        <begin position="437"/>
        <end position="443"/>
    </location>
</feature>
<dbReference type="RefSeq" id="XP_012875363.1">
    <property type="nucleotide sequence ID" value="XM_013019909.1"/>
</dbReference>
<sequence>MAVLNFKHLIFGSSSELYGGSQTLLVFLLIPCCLTRDFRAAPIIPDKPLIWAWNVPTQPCATKFKEPIDVSLFSLIGNPMKSATGQDVTLFYVDRLGYYPYIDHHNKEIYGGIPQLGSLQEHLTKAREDILHYIPTDKLGLAVIDWEEWRPTWDRNWKPKDIYRNKSIELVQQRNVDLTLEEATQIAKTEFEMMGKSFMLDTLKLGKSVRPQQLWGYYLFPDCYNHNYRRVDYNGHCPEIEKKRNDALRWLWEESTALYPSIYLHSDLGSTHKAAVFTRNRIQESIKVSRVRDVKHPLPFFVYIRLVYTDKTTIFLNEEDLMHTVGETVALGASGIIVWGTLAWAQTVKSCLTLRSYMESTVTPYFINVTLASKMCSQALCQDQGVCTRKYWDTDNYLHLNPASFTIESPQPGQYIVNGKPTLNDLQDFSNNFKCSCFPNMSCKERDDLENIETINVCATEDVCIEALMKTPSSAAHSHYKSPSAVFPCVSWGVVDDATCKTFLKHGARRTIFKCNITIGLFAHQCDLIPLAFISASNIGQPKICTKK</sequence>
<keyword evidence="18" id="KW-1185">Reference proteome</keyword>
<proteinExistence type="inferred from homology"/>
<dbReference type="InterPro" id="IPR013785">
    <property type="entry name" value="Aldolase_TIM"/>
</dbReference>
<evidence type="ECO:0000256" key="14">
    <source>
        <dbReference type="PIRSR" id="PIRSR038193-1"/>
    </source>
</evidence>
<evidence type="ECO:0000313" key="18">
    <source>
        <dbReference type="Proteomes" id="UP000081671"/>
    </source>
</evidence>
<evidence type="ECO:0000256" key="10">
    <source>
        <dbReference type="ARBA" id="ARBA00023180"/>
    </source>
</evidence>
<dbReference type="PIRSF" id="PIRSF500773">
    <property type="entry name" value="Hyaluronidase_PH20_Hyal5"/>
    <property type="match status" value="1"/>
</dbReference>
<dbReference type="GO" id="GO:0005886">
    <property type="term" value="C:plasma membrane"/>
    <property type="evidence" value="ECO:0007669"/>
    <property type="project" value="UniProtKB-SubCell"/>
</dbReference>
<dbReference type="GO" id="GO:0007342">
    <property type="term" value="P:fusion of sperm to egg plasma membrane involved in single fertilization"/>
    <property type="evidence" value="ECO:0007669"/>
    <property type="project" value="InterPro"/>
</dbReference>
<dbReference type="PRINTS" id="PR00846">
    <property type="entry name" value="GLHYDRLASE56"/>
</dbReference>
<dbReference type="InParanoid" id="A0A1S3FFH9"/>
<dbReference type="InterPro" id="IPR017853">
    <property type="entry name" value="GH"/>
</dbReference>
<evidence type="ECO:0000256" key="17">
    <source>
        <dbReference type="RuleBase" id="RU610713"/>
    </source>
</evidence>
<evidence type="ECO:0000256" key="7">
    <source>
        <dbReference type="ARBA" id="ARBA00022801"/>
    </source>
</evidence>
<dbReference type="GO" id="GO:0004415">
    <property type="term" value="F:hyalurononglucosaminidase activity"/>
    <property type="evidence" value="ECO:0007669"/>
    <property type="project" value="UniProtKB-UniRule"/>
</dbReference>
<keyword evidence="5" id="KW-0336">GPI-anchor</keyword>
<comment type="catalytic activity">
    <reaction evidence="1 13 17">
        <text>Random hydrolysis of (1-&gt;4)-linkages between N-acetyl-beta-D-glucosamine and D-glucuronate residues in hyaluronate.</text>
        <dbReference type="EC" id="3.2.1.35"/>
    </reaction>
</comment>
<dbReference type="PRINTS" id="PR00848">
    <property type="entry name" value="SPERMPH20"/>
</dbReference>
<feature type="active site" description="Proton donor" evidence="14">
    <location>
        <position position="147"/>
    </location>
</feature>
<dbReference type="GO" id="GO:0001669">
    <property type="term" value="C:acrosomal vesicle"/>
    <property type="evidence" value="ECO:0007669"/>
    <property type="project" value="TreeGrafter"/>
</dbReference>
<dbReference type="AlphaFoldDB" id="A0A1S3FFH9"/>
<dbReference type="Pfam" id="PF01630">
    <property type="entry name" value="Glyco_hydro_56"/>
    <property type="match status" value="1"/>
</dbReference>
<keyword evidence="6" id="KW-0732">Signal</keyword>
<dbReference type="GlyCosmos" id="A0A1S3FFH9">
    <property type="glycosylation" value="1 site, No reported glycans"/>
</dbReference>
<evidence type="ECO:0000256" key="4">
    <source>
        <dbReference type="ARBA" id="ARBA00022475"/>
    </source>
</evidence>
<comment type="subcellular location">
    <subcellularLocation>
        <location evidence="2">Cell membrane</location>
        <topology evidence="2">Lipid-anchor</topology>
        <topology evidence="2">GPI-anchor</topology>
    </subcellularLocation>
</comment>
<keyword evidence="4" id="KW-1003">Cell membrane</keyword>
<evidence type="ECO:0000256" key="13">
    <source>
        <dbReference type="PIRNR" id="PIRNR038193"/>
    </source>
</evidence>
<dbReference type="SUPFAM" id="SSF51445">
    <property type="entry name" value="(Trans)glycosidases"/>
    <property type="match status" value="1"/>
</dbReference>
<evidence type="ECO:0000256" key="5">
    <source>
        <dbReference type="ARBA" id="ARBA00022622"/>
    </source>
</evidence>
<dbReference type="GO" id="GO:0098552">
    <property type="term" value="C:side of membrane"/>
    <property type="evidence" value="ECO:0007669"/>
    <property type="project" value="UniProtKB-KW"/>
</dbReference>
<dbReference type="PANTHER" id="PTHR11769:SF20">
    <property type="entry name" value="HYALURONIDASE PH-20"/>
    <property type="match status" value="1"/>
</dbReference>
<dbReference type="EC" id="3.2.1.35" evidence="13 17"/>
<evidence type="ECO:0000256" key="3">
    <source>
        <dbReference type="ARBA" id="ARBA00008871"/>
    </source>
</evidence>
<protein>
    <recommendedName>
        <fullName evidence="13 17">Hyaluronidase</fullName>
        <ecNumber evidence="13 17">3.2.1.35</ecNumber>
    </recommendedName>
</protein>